<dbReference type="GO" id="GO:0004721">
    <property type="term" value="F:phosphoprotein phosphatase activity"/>
    <property type="evidence" value="ECO:0007669"/>
    <property type="project" value="InterPro"/>
</dbReference>
<dbReference type="Pfam" id="PF13350">
    <property type="entry name" value="Y_phosphatase3"/>
    <property type="match status" value="1"/>
</dbReference>
<name>A0A015TYW2_BACFG</name>
<protein>
    <submittedName>
        <fullName evidence="3">Dual specificity phosphatase, catalytic family protein</fullName>
    </submittedName>
</protein>
<dbReference type="AlphaFoldDB" id="A0A015TYW2"/>
<dbReference type="PROSITE" id="PS50056">
    <property type="entry name" value="TYR_PHOSPHATASE_2"/>
    <property type="match status" value="1"/>
</dbReference>
<gene>
    <name evidence="3" type="ORF">M124_0087</name>
</gene>
<dbReference type="CDD" id="cd14529">
    <property type="entry name" value="TpbA-like"/>
    <property type="match status" value="1"/>
</dbReference>
<dbReference type="InterPro" id="IPR026893">
    <property type="entry name" value="Tyr/Ser_Pase_IphP-type"/>
</dbReference>
<dbReference type="InterPro" id="IPR000387">
    <property type="entry name" value="Tyr_Pase_dom"/>
</dbReference>
<dbReference type="RefSeq" id="WP_032587631.1">
    <property type="nucleotide sequence ID" value="NZ_JGCY01000219.1"/>
</dbReference>
<comment type="caution">
    <text evidence="3">The sequence shown here is derived from an EMBL/GenBank/DDBJ whole genome shotgun (WGS) entry which is preliminary data.</text>
</comment>
<dbReference type="PANTHER" id="PTHR31126:SF1">
    <property type="entry name" value="TYROSINE SPECIFIC PROTEIN PHOSPHATASES DOMAIN-CONTAINING PROTEIN"/>
    <property type="match status" value="1"/>
</dbReference>
<dbReference type="InterPro" id="IPR029021">
    <property type="entry name" value="Prot-tyrosine_phosphatase-like"/>
</dbReference>
<comment type="similarity">
    <text evidence="1">Belongs to the protein-tyrosine phosphatase family.</text>
</comment>
<organism evidence="3 4">
    <name type="scientific">Bacteroides fragilis str. 3988T(B)14</name>
    <dbReference type="NCBI Taxonomy" id="1339315"/>
    <lineage>
        <taxon>Bacteria</taxon>
        <taxon>Pseudomonadati</taxon>
        <taxon>Bacteroidota</taxon>
        <taxon>Bacteroidia</taxon>
        <taxon>Bacteroidales</taxon>
        <taxon>Bacteroidaceae</taxon>
        <taxon>Bacteroides</taxon>
    </lineage>
</organism>
<dbReference type="EMBL" id="JGCY01000219">
    <property type="protein sequence ID" value="EXY76096.1"/>
    <property type="molecule type" value="Genomic_DNA"/>
</dbReference>
<dbReference type="InterPro" id="IPR016130">
    <property type="entry name" value="Tyr_Pase_AS"/>
</dbReference>
<evidence type="ECO:0000256" key="1">
    <source>
        <dbReference type="ARBA" id="ARBA00009580"/>
    </source>
</evidence>
<dbReference type="PANTHER" id="PTHR31126">
    <property type="entry name" value="TYROSINE-PROTEIN PHOSPHATASE"/>
    <property type="match status" value="1"/>
</dbReference>
<evidence type="ECO:0000313" key="4">
    <source>
        <dbReference type="Proteomes" id="UP000020529"/>
    </source>
</evidence>
<proteinExistence type="inferred from homology"/>
<sequence length="351" mass="39989">MYKNLFNLLTILLILPSCTDMSPNISVVCEENNIGNCILKWETTPLIKGQVKVYTSDNPEFIPEDNPVAMANISDARMTIVTNDPSRLSYYMLVFNDKYRVKVAPRNVNMPGIQNFRDLGGYKSATGKHVRWGKLYRSAQIDSLNCFAFRKLQNLGIKTILDLRSESELHNTPPLQKGFNVVHIPINTGDMEHILHGIQQEKIKTDTIYHMVEAMNRELVAKYQKEYKEIFDILLDKNSYPVVIHCSSGKGRTGIVSALILASLDVNADIIMEDYRLSNDYFNIPKASKYAYNLPVNSQEAITTLFSAKEDFLNAAKDEIERKYGDVPTYLRKAIGLQSEDIHRLRTILLE</sequence>
<feature type="domain" description="Tyrosine specific protein phosphatases" evidence="2">
    <location>
        <begin position="221"/>
        <end position="276"/>
    </location>
</feature>
<reference evidence="3 4" key="1">
    <citation type="submission" date="2014-02" db="EMBL/GenBank/DDBJ databases">
        <authorList>
            <person name="Sears C."/>
            <person name="Carroll K."/>
            <person name="Sack B.R."/>
            <person name="Qadri F."/>
            <person name="Myers L.L."/>
            <person name="Chung G.-T."/>
            <person name="Escheverria P."/>
            <person name="Fraser C.M."/>
            <person name="Sadzewicz L."/>
            <person name="Shefchek K.A."/>
            <person name="Tallon L."/>
            <person name="Das S.P."/>
            <person name="Daugherty S."/>
            <person name="Mongodin E.F."/>
        </authorList>
    </citation>
    <scope>NUCLEOTIDE SEQUENCE [LARGE SCALE GENOMIC DNA]</scope>
    <source>
        <strain evidence="4">3988T(B)14</strain>
    </source>
</reference>
<dbReference type="PATRIC" id="fig|1339315.3.peg.904"/>
<dbReference type="Gene3D" id="3.90.190.10">
    <property type="entry name" value="Protein tyrosine phosphatase superfamily"/>
    <property type="match status" value="1"/>
</dbReference>
<accession>A0A015TYW2</accession>
<dbReference type="SUPFAM" id="SSF52799">
    <property type="entry name" value="(Phosphotyrosine protein) phosphatases II"/>
    <property type="match status" value="1"/>
</dbReference>
<dbReference type="Proteomes" id="UP000020529">
    <property type="component" value="Unassembled WGS sequence"/>
</dbReference>
<evidence type="ECO:0000313" key="3">
    <source>
        <dbReference type="EMBL" id="EXY76096.1"/>
    </source>
</evidence>
<evidence type="ECO:0000259" key="2">
    <source>
        <dbReference type="PROSITE" id="PS50056"/>
    </source>
</evidence>
<dbReference type="PROSITE" id="PS00383">
    <property type="entry name" value="TYR_PHOSPHATASE_1"/>
    <property type="match status" value="1"/>
</dbReference>